<reference evidence="2 3" key="1">
    <citation type="journal article" date="2023" name="Microbiol. Resour. Announc.">
        <title>Complete Genome Sequence of Imperialibacter roseus strain P4T.</title>
        <authorList>
            <person name="Tizabi D.R."/>
            <person name="Bachvaroff T."/>
            <person name="Hill R.T."/>
        </authorList>
    </citation>
    <scope>NUCLEOTIDE SEQUENCE [LARGE SCALE GENOMIC DNA]</scope>
    <source>
        <strain evidence="2 3">P4T</strain>
    </source>
</reference>
<organism evidence="2 3">
    <name type="scientific">Imperialibacter roseus</name>
    <dbReference type="NCBI Taxonomy" id="1324217"/>
    <lineage>
        <taxon>Bacteria</taxon>
        <taxon>Pseudomonadati</taxon>
        <taxon>Bacteroidota</taxon>
        <taxon>Cytophagia</taxon>
        <taxon>Cytophagales</taxon>
        <taxon>Flammeovirgaceae</taxon>
        <taxon>Imperialibacter</taxon>
    </lineage>
</organism>
<evidence type="ECO:0008006" key="4">
    <source>
        <dbReference type="Google" id="ProtNLM"/>
    </source>
</evidence>
<evidence type="ECO:0000313" key="2">
    <source>
        <dbReference type="EMBL" id="WOK09248.1"/>
    </source>
</evidence>
<name>A0ABZ0IXY7_9BACT</name>
<evidence type="ECO:0000256" key="1">
    <source>
        <dbReference type="SAM" id="SignalP"/>
    </source>
</evidence>
<accession>A0ABZ0IXY7</accession>
<feature type="signal peptide" evidence="1">
    <location>
        <begin position="1"/>
        <end position="18"/>
    </location>
</feature>
<dbReference type="RefSeq" id="WP_317491868.1">
    <property type="nucleotide sequence ID" value="NZ_CP136051.1"/>
</dbReference>
<dbReference type="EMBL" id="CP136051">
    <property type="protein sequence ID" value="WOK09248.1"/>
    <property type="molecule type" value="Genomic_DNA"/>
</dbReference>
<gene>
    <name evidence="2" type="ORF">RT717_11425</name>
</gene>
<evidence type="ECO:0000313" key="3">
    <source>
        <dbReference type="Proteomes" id="UP001302349"/>
    </source>
</evidence>
<dbReference type="Proteomes" id="UP001302349">
    <property type="component" value="Chromosome"/>
</dbReference>
<keyword evidence="1" id="KW-0732">Signal</keyword>
<proteinExistence type="predicted"/>
<sequence length="316" mass="35410">MRYILLFFALIITSFSYSQGCSDAGFCTMGAMKPDQGYNRRIQVKLRSIEFTHYVGLTRFKDVVYNYVADVNVGLNSKTTVQLKVPYVFVDGALANTKGIGDLSLALTRNLITREAFQINATVGSKIPTGDSNIKNTEGQSLPMYNQTGLGTYDAVAGISFITSKWLLATGIQRPFGQINSTFLWSDWIGDPLEKKALEYTQARSLVRGTDIMFRVERNFRFTNFNFSTGLLPIYRLNKDVINIPVLEGDQVVGYKDKIIDGSEGLALTLLISGGYQFNTRLGLKMINGFRLVKRHTNPDGLSREYVNNVSLIYKF</sequence>
<feature type="chain" id="PRO_5045112495" description="Transporter" evidence="1">
    <location>
        <begin position="19"/>
        <end position="316"/>
    </location>
</feature>
<keyword evidence="3" id="KW-1185">Reference proteome</keyword>
<protein>
    <recommendedName>
        <fullName evidence="4">Transporter</fullName>
    </recommendedName>
</protein>